<dbReference type="SFLD" id="SFLDG01206">
    <property type="entry name" value="Xi.1"/>
    <property type="match status" value="1"/>
</dbReference>
<dbReference type="InterPro" id="IPR036249">
    <property type="entry name" value="Thioredoxin-like_sf"/>
</dbReference>
<dbReference type="Pfam" id="PF13409">
    <property type="entry name" value="GST_N_2"/>
    <property type="match status" value="1"/>
</dbReference>
<evidence type="ECO:0000256" key="3">
    <source>
        <dbReference type="PIRSR" id="PIRSR015753-3"/>
    </source>
</evidence>
<dbReference type="InterPro" id="IPR040079">
    <property type="entry name" value="Glutathione_S-Trfase"/>
</dbReference>
<proteinExistence type="predicted"/>
<evidence type="ECO:0000259" key="4">
    <source>
        <dbReference type="Pfam" id="PF13409"/>
    </source>
</evidence>
<feature type="binding site" evidence="2">
    <location>
        <begin position="136"/>
        <end position="137"/>
    </location>
    <ligand>
        <name>glutathione</name>
        <dbReference type="ChEBI" id="CHEBI:57925"/>
    </ligand>
</feature>
<feature type="domain" description="GST N-terminal" evidence="4">
    <location>
        <begin position="43"/>
        <end position="145"/>
    </location>
</feature>
<dbReference type="SUPFAM" id="SSF47616">
    <property type="entry name" value="GST C-terminal domain-like"/>
    <property type="match status" value="1"/>
</dbReference>
<dbReference type="Proteomes" id="UP000803884">
    <property type="component" value="Unassembled WGS sequence"/>
</dbReference>
<feature type="binding site" evidence="2">
    <location>
        <position position="80"/>
    </location>
    <ligand>
        <name>glutathione</name>
        <dbReference type="ChEBI" id="CHEBI:57925"/>
    </ligand>
</feature>
<feature type="binding site" evidence="2">
    <location>
        <begin position="118"/>
        <end position="121"/>
    </location>
    <ligand>
        <name>glutathione</name>
        <dbReference type="ChEBI" id="CHEBI:57925"/>
    </ligand>
</feature>
<dbReference type="Gene3D" id="1.20.1050.10">
    <property type="match status" value="1"/>
</dbReference>
<comment type="caution">
    <text evidence="5">The sequence shown here is derived from an EMBL/GenBank/DDBJ whole genome shotgun (WGS) entry which is preliminary data.</text>
</comment>
<dbReference type="CDD" id="cd03190">
    <property type="entry name" value="GST_C_Omega_like"/>
    <property type="match status" value="1"/>
</dbReference>
<gene>
    <name evidence="5" type="ORF">WHR41_07819</name>
</gene>
<dbReference type="InterPro" id="IPR047047">
    <property type="entry name" value="GST_Omega-like_C"/>
</dbReference>
<dbReference type="Gene3D" id="3.40.30.10">
    <property type="entry name" value="Glutaredoxin"/>
    <property type="match status" value="1"/>
</dbReference>
<dbReference type="Pfam" id="PF13410">
    <property type="entry name" value="GST_C_2"/>
    <property type="match status" value="1"/>
</dbReference>
<dbReference type="PIRSF" id="PIRSF015753">
    <property type="entry name" value="GST"/>
    <property type="match status" value="1"/>
</dbReference>
<dbReference type="GeneID" id="96009261"/>
<protein>
    <recommendedName>
        <fullName evidence="4">GST N-terminal domain-containing protein</fullName>
    </recommendedName>
</protein>
<dbReference type="SUPFAM" id="SSF52833">
    <property type="entry name" value="Thioredoxin-like"/>
    <property type="match status" value="1"/>
</dbReference>
<feature type="active site" description="Nucleophile" evidence="1">
    <location>
        <position position="44"/>
    </location>
</feature>
<dbReference type="SFLD" id="SFLDS00019">
    <property type="entry name" value="Glutathione_Transferase_(cytos"/>
    <property type="match status" value="1"/>
</dbReference>
<evidence type="ECO:0000313" key="6">
    <source>
        <dbReference type="Proteomes" id="UP000803884"/>
    </source>
</evidence>
<accession>A0AB34KKT5</accession>
<dbReference type="GO" id="GO:0005737">
    <property type="term" value="C:cytoplasm"/>
    <property type="evidence" value="ECO:0007669"/>
    <property type="project" value="TreeGrafter"/>
</dbReference>
<feature type="site" description="Lowers pKa of active site Cys" evidence="3">
    <location>
        <position position="291"/>
    </location>
</feature>
<dbReference type="InterPro" id="IPR036282">
    <property type="entry name" value="Glutathione-S-Trfase_C_sf"/>
</dbReference>
<feature type="site" description="Lowers pKa of active site Cys" evidence="3">
    <location>
        <position position="246"/>
    </location>
</feature>
<keyword evidence="6" id="KW-1185">Reference proteome</keyword>
<dbReference type="AlphaFoldDB" id="A0AB34KKT5"/>
<sequence length="342" mass="39514">MSTSTKLPASWHQGPEDSFHGKITADGPFTPDKGRYHLYIGLFCPFAHRPNLVLHLKQLDKHAGIDVSVVRPYPKGTEGWRFNVAGEPPYEDATEEPFFGARFIHELYFKADPDYKGKYSVPVLWDKKLNTIVNNESHELLRDLQTSFNDIIPSDLASLTLYPEKHREKIDRIEKWMQSDLNTGVYKAGFAPDQEVYEKNLPLSFAALNKLEKLAVSTGGPYLLGKEMTELDIRAYATLIRFDTVYVQHFKCNLGTIRHDYPVLNNWLKNLYHNHAEFRETTNFRHIKENYTKSHLDINPKMITPVGPWPNVEQGYEEDWSRLKVGEVGMPEVLEHEKKLEV</sequence>
<dbReference type="EMBL" id="JAAQHG020000033">
    <property type="protein sequence ID" value="KAL1583594.1"/>
    <property type="molecule type" value="Genomic_DNA"/>
</dbReference>
<dbReference type="GO" id="GO:0004364">
    <property type="term" value="F:glutathione transferase activity"/>
    <property type="evidence" value="ECO:0007669"/>
    <property type="project" value="InterPro"/>
</dbReference>
<evidence type="ECO:0000256" key="1">
    <source>
        <dbReference type="PIRSR" id="PIRSR015753-1"/>
    </source>
</evidence>
<dbReference type="InterPro" id="IPR004045">
    <property type="entry name" value="Glutathione_S-Trfase_N"/>
</dbReference>
<dbReference type="RefSeq" id="XP_069226701.1">
    <property type="nucleotide sequence ID" value="XM_069376423.1"/>
</dbReference>
<dbReference type="PANTHER" id="PTHR32419">
    <property type="entry name" value="GLUTATHIONYL-HYDROQUINONE REDUCTASE"/>
    <property type="match status" value="1"/>
</dbReference>
<evidence type="ECO:0000256" key="2">
    <source>
        <dbReference type="PIRSR" id="PIRSR015753-2"/>
    </source>
</evidence>
<evidence type="ECO:0000313" key="5">
    <source>
        <dbReference type="EMBL" id="KAL1583594.1"/>
    </source>
</evidence>
<name>A0AB34KKT5_9PEZI</name>
<reference evidence="5 6" key="1">
    <citation type="journal article" date="2020" name="Microbiol. Resour. Announc.">
        <title>Draft Genome Sequence of a Cladosporium Species Isolated from the Mesophotic Ascidian Didemnum maculosum.</title>
        <authorList>
            <person name="Gioti A."/>
            <person name="Siaperas R."/>
            <person name="Nikolaivits E."/>
            <person name="Le Goff G."/>
            <person name="Ouazzani J."/>
            <person name="Kotoulas G."/>
            <person name="Topakas E."/>
        </authorList>
    </citation>
    <scope>NUCLEOTIDE SEQUENCE [LARGE SCALE GENOMIC DNA]</scope>
    <source>
        <strain evidence="5 6">TM138-S3</strain>
    </source>
</reference>
<dbReference type="InterPro" id="IPR016639">
    <property type="entry name" value="GST_Omega/GSH"/>
</dbReference>
<organism evidence="5 6">
    <name type="scientific">Cladosporium halotolerans</name>
    <dbReference type="NCBI Taxonomy" id="1052096"/>
    <lineage>
        <taxon>Eukaryota</taxon>
        <taxon>Fungi</taxon>
        <taxon>Dikarya</taxon>
        <taxon>Ascomycota</taxon>
        <taxon>Pezizomycotina</taxon>
        <taxon>Dothideomycetes</taxon>
        <taxon>Dothideomycetidae</taxon>
        <taxon>Cladosporiales</taxon>
        <taxon>Cladosporiaceae</taxon>
        <taxon>Cladosporium</taxon>
    </lineage>
</organism>
<dbReference type="PANTHER" id="PTHR32419:SF23">
    <property type="entry name" value="GLUTATHIONE S-TRANSFERASE (EUROFUNG)"/>
    <property type="match status" value="1"/>
</dbReference>
<dbReference type="SFLD" id="SFLDG01148">
    <property type="entry name" value="Xi_(cytGST)"/>
    <property type="match status" value="1"/>
</dbReference>
<feature type="active site" description="Proton donor/acceptor" evidence="1">
    <location>
        <position position="186"/>
    </location>
</feature>